<reference evidence="1" key="1">
    <citation type="submission" date="2024-07" db="EMBL/GenBank/DDBJ databases">
        <authorList>
            <person name="Bringhurst R.M."/>
            <person name="Homer T.E."/>
        </authorList>
    </citation>
    <scope>NUCLEOTIDE SEQUENCE</scope>
</reference>
<accession>A0AB39CCD9</accession>
<evidence type="ECO:0000313" key="1">
    <source>
        <dbReference type="EMBL" id="XDJ14553.1"/>
    </source>
</evidence>
<sequence>MAKVKHTRLYRIESIYGDGLYCSNKQIGSRMGLEVIRDVDLYNCGRLKNIRYRTHGGEERCHNTMTGMIGRMPSLMSIYGELPETVKQLSLDLDTVPPSLMDPGPFANYMRSVLNVDPIFQAEFPHPEPIEVLGGGREERRMIRYPNGDEVYITPWEQLKLDIRHEDKIVSTKLYKQGNMTIADLIEMEHYKETCAYRFADADDNRPMPNRDGIEVPQHKISGDYLFAFSSLERMSEWLDGAFPKDILNVGAVIKIIDVREAHIGKCQAIYRPRDVMKSFTVCHTGQYNLRGKPKARDAAYRY</sequence>
<protein>
    <submittedName>
        <fullName evidence="1">Uncharacterized protein</fullName>
    </submittedName>
</protein>
<dbReference type="EMBL" id="PQ015378">
    <property type="protein sequence ID" value="XDJ14553.1"/>
    <property type="molecule type" value="Genomic_DNA"/>
</dbReference>
<proteinExistence type="predicted"/>
<name>A0AB39CCD9_9VIRU</name>
<organism evidence="1">
    <name type="scientific">Pseudomonas phage RVTF4</name>
    <dbReference type="NCBI Taxonomy" id="3236931"/>
    <lineage>
        <taxon>Viruses</taxon>
    </lineage>
</organism>